<protein>
    <submittedName>
        <fullName evidence="3">Barstar family protein</fullName>
    </submittedName>
</protein>
<accession>A0ABZ3FQJ5</accession>
<reference evidence="3 4" key="1">
    <citation type="submission" date="2024-04" db="EMBL/GenBank/DDBJ databases">
        <title>Isolation of an actinomycete strain from pig manure.</title>
        <authorList>
            <person name="Gong T."/>
            <person name="Yu Z."/>
            <person name="An M."/>
            <person name="Wei C."/>
            <person name="Yang W."/>
            <person name="Liu L."/>
        </authorList>
    </citation>
    <scope>NUCLEOTIDE SEQUENCE [LARGE SCALE GENOMIC DNA]</scope>
    <source>
        <strain evidence="3 4">ZF39</strain>
    </source>
</reference>
<dbReference type="RefSeq" id="WP_425309794.1">
    <property type="nucleotide sequence ID" value="NZ_CP154795.1"/>
</dbReference>
<dbReference type="InterPro" id="IPR035905">
    <property type="entry name" value="Barstar-like_sf"/>
</dbReference>
<sequence>MTPFADLPAGLVKGTPGIYRLGRPPADLTRRLRASGWTIGTLERAYSKEAVLRGIGQALEFPDYYGANLDALWDCLTDLERPTALIWSGWQDMAVYHADDWARLRHVLGERVTQEPPFAVVLI</sequence>
<comment type="similarity">
    <text evidence="1">Belongs to the barstar family.</text>
</comment>
<dbReference type="SUPFAM" id="SSF52038">
    <property type="entry name" value="Barstar-related"/>
    <property type="match status" value="1"/>
</dbReference>
<name>A0ABZ3FQJ5_9ACTN</name>
<evidence type="ECO:0000259" key="2">
    <source>
        <dbReference type="Pfam" id="PF01337"/>
    </source>
</evidence>
<gene>
    <name evidence="3" type="ORF">AADG42_13855</name>
</gene>
<evidence type="ECO:0000313" key="3">
    <source>
        <dbReference type="EMBL" id="XAN08338.1"/>
    </source>
</evidence>
<evidence type="ECO:0000313" key="4">
    <source>
        <dbReference type="Proteomes" id="UP001442841"/>
    </source>
</evidence>
<dbReference type="Gene3D" id="3.30.370.10">
    <property type="entry name" value="Barstar-like"/>
    <property type="match status" value="1"/>
</dbReference>
<dbReference type="EMBL" id="CP154795">
    <property type="protein sequence ID" value="XAN08338.1"/>
    <property type="molecule type" value="Genomic_DNA"/>
</dbReference>
<keyword evidence="4" id="KW-1185">Reference proteome</keyword>
<feature type="domain" description="Barstar (barnase inhibitor)" evidence="2">
    <location>
        <begin position="42"/>
        <end position="119"/>
    </location>
</feature>
<dbReference type="Pfam" id="PF01337">
    <property type="entry name" value="Barstar"/>
    <property type="match status" value="1"/>
</dbReference>
<dbReference type="Proteomes" id="UP001442841">
    <property type="component" value="Chromosome"/>
</dbReference>
<evidence type="ECO:0000256" key="1">
    <source>
        <dbReference type="ARBA" id="ARBA00006845"/>
    </source>
</evidence>
<proteinExistence type="inferred from homology"/>
<dbReference type="InterPro" id="IPR000468">
    <property type="entry name" value="Barstar"/>
</dbReference>
<organism evidence="3 4">
    <name type="scientific">Ammonicoccus fulvus</name>
    <dbReference type="NCBI Taxonomy" id="3138240"/>
    <lineage>
        <taxon>Bacteria</taxon>
        <taxon>Bacillati</taxon>
        <taxon>Actinomycetota</taxon>
        <taxon>Actinomycetes</taxon>
        <taxon>Propionibacteriales</taxon>
        <taxon>Propionibacteriaceae</taxon>
        <taxon>Ammonicoccus</taxon>
    </lineage>
</organism>